<feature type="domain" description="DUF4604" evidence="2">
    <location>
        <begin position="7"/>
        <end position="189"/>
    </location>
</feature>
<feature type="compositionally biased region" description="Polar residues" evidence="1">
    <location>
        <begin position="21"/>
        <end position="30"/>
    </location>
</feature>
<keyword evidence="4" id="KW-1185">Reference proteome</keyword>
<name>A0A4Z1F2R2_9HELO</name>
<organism evidence="3 4">
    <name type="scientific">Botrytis paeoniae</name>
    <dbReference type="NCBI Taxonomy" id="278948"/>
    <lineage>
        <taxon>Eukaryota</taxon>
        <taxon>Fungi</taxon>
        <taxon>Dikarya</taxon>
        <taxon>Ascomycota</taxon>
        <taxon>Pezizomycotina</taxon>
        <taxon>Leotiomycetes</taxon>
        <taxon>Helotiales</taxon>
        <taxon>Sclerotiniaceae</taxon>
        <taxon>Botrytis</taxon>
    </lineage>
</organism>
<comment type="caution">
    <text evidence="3">The sequence shown here is derived from an EMBL/GenBank/DDBJ whole genome shotgun (WGS) entry which is preliminary data.</text>
</comment>
<dbReference type="AlphaFoldDB" id="A0A4Z1F2R2"/>
<accession>A0A4Z1F2R2</accession>
<reference evidence="3 4" key="1">
    <citation type="submission" date="2017-12" db="EMBL/GenBank/DDBJ databases">
        <title>Comparative genomics of Botrytis spp.</title>
        <authorList>
            <person name="Valero-Jimenez C.A."/>
            <person name="Tapia P."/>
            <person name="Veloso J."/>
            <person name="Silva-Moreno E."/>
            <person name="Staats M."/>
            <person name="Valdes J.H."/>
            <person name="Van Kan J.A.L."/>
        </authorList>
    </citation>
    <scope>NUCLEOTIDE SEQUENCE [LARGE SCALE GENOMIC DNA]</scope>
    <source>
        <strain evidence="3 4">Bp0003</strain>
    </source>
</reference>
<feature type="compositionally biased region" description="Basic and acidic residues" evidence="1">
    <location>
        <begin position="131"/>
        <end position="158"/>
    </location>
</feature>
<dbReference type="InterPro" id="IPR027911">
    <property type="entry name" value="DUF4604"/>
</dbReference>
<sequence>MSKITSKNLSYDSTLPPFLQRLQSNHASSSDGRHEFTISRPRKPIDEDAERESEPVVFDEVSGETLSKEEWERREKEQEEGGVKENEGEGEGEGVEKKENANAKMSVGIGGSKKRKVGKVIGGLEDEENENEKGEEEKKNGNKSLNKKDTGNQKKSESGKIGATATSKTKPKATAKKGKKIKLSFGDDEGACGKMAFGNGMIPGYCQLANLPSPGGLQD</sequence>
<evidence type="ECO:0000313" key="3">
    <source>
        <dbReference type="EMBL" id="TGO17322.1"/>
    </source>
</evidence>
<feature type="compositionally biased region" description="Basic residues" evidence="1">
    <location>
        <begin position="169"/>
        <end position="178"/>
    </location>
</feature>
<dbReference type="Pfam" id="PF15377">
    <property type="entry name" value="DUF4604"/>
    <property type="match status" value="1"/>
</dbReference>
<feature type="compositionally biased region" description="Basic and acidic residues" evidence="1">
    <location>
        <begin position="66"/>
        <end position="87"/>
    </location>
</feature>
<protein>
    <recommendedName>
        <fullName evidence="2">DUF4604 domain-containing protein</fullName>
    </recommendedName>
</protein>
<proteinExistence type="predicted"/>
<gene>
    <name evidence="3" type="ORF">BPAE_0436g00020</name>
</gene>
<dbReference type="Proteomes" id="UP000297910">
    <property type="component" value="Unassembled WGS sequence"/>
</dbReference>
<feature type="region of interest" description="Disordered" evidence="1">
    <location>
        <begin position="20"/>
        <end position="178"/>
    </location>
</feature>
<evidence type="ECO:0000259" key="2">
    <source>
        <dbReference type="Pfam" id="PF15377"/>
    </source>
</evidence>
<evidence type="ECO:0000313" key="4">
    <source>
        <dbReference type="Proteomes" id="UP000297910"/>
    </source>
</evidence>
<dbReference type="EMBL" id="PQXI01000434">
    <property type="protein sequence ID" value="TGO17322.1"/>
    <property type="molecule type" value="Genomic_DNA"/>
</dbReference>
<evidence type="ECO:0000256" key="1">
    <source>
        <dbReference type="SAM" id="MobiDB-lite"/>
    </source>
</evidence>